<organism evidence="2 3">
    <name type="scientific">Sorghum bicolor</name>
    <name type="common">Sorghum</name>
    <name type="synonym">Sorghum vulgare</name>
    <dbReference type="NCBI Taxonomy" id="4558"/>
    <lineage>
        <taxon>Eukaryota</taxon>
        <taxon>Viridiplantae</taxon>
        <taxon>Streptophyta</taxon>
        <taxon>Embryophyta</taxon>
        <taxon>Tracheophyta</taxon>
        <taxon>Spermatophyta</taxon>
        <taxon>Magnoliopsida</taxon>
        <taxon>Liliopsida</taxon>
        <taxon>Poales</taxon>
        <taxon>Poaceae</taxon>
        <taxon>PACMAD clade</taxon>
        <taxon>Panicoideae</taxon>
        <taxon>Andropogonodae</taxon>
        <taxon>Andropogoneae</taxon>
        <taxon>Sorghinae</taxon>
        <taxon>Sorghum</taxon>
    </lineage>
</organism>
<dbReference type="InParanoid" id="A0A1W0W2L1"/>
<dbReference type="InterPro" id="IPR056592">
    <property type="entry name" value="Beta-prop_At3g26010-like"/>
</dbReference>
<reference evidence="2 3" key="1">
    <citation type="journal article" date="2009" name="Nature">
        <title>The Sorghum bicolor genome and the diversification of grasses.</title>
        <authorList>
            <person name="Paterson A.H."/>
            <person name="Bowers J.E."/>
            <person name="Bruggmann R."/>
            <person name="Dubchak I."/>
            <person name="Grimwood J."/>
            <person name="Gundlach H."/>
            <person name="Haberer G."/>
            <person name="Hellsten U."/>
            <person name="Mitros T."/>
            <person name="Poliakov A."/>
            <person name="Schmutz J."/>
            <person name="Spannagl M."/>
            <person name="Tang H."/>
            <person name="Wang X."/>
            <person name="Wicker T."/>
            <person name="Bharti A.K."/>
            <person name="Chapman J."/>
            <person name="Feltus F.A."/>
            <person name="Gowik U."/>
            <person name="Grigoriev I.V."/>
            <person name="Lyons E."/>
            <person name="Maher C.A."/>
            <person name="Martis M."/>
            <person name="Narechania A."/>
            <person name="Otillar R.P."/>
            <person name="Penning B.W."/>
            <person name="Salamov A.A."/>
            <person name="Wang Y."/>
            <person name="Zhang L."/>
            <person name="Carpita N.C."/>
            <person name="Freeling M."/>
            <person name="Gingle A.R."/>
            <person name="Hash C.T."/>
            <person name="Keller B."/>
            <person name="Klein P."/>
            <person name="Kresovich S."/>
            <person name="McCann M.C."/>
            <person name="Ming R."/>
            <person name="Peterson D.G."/>
            <person name="Mehboob-ur-Rahman"/>
            <person name="Ware D."/>
            <person name="Westhoff P."/>
            <person name="Mayer K.F."/>
            <person name="Messing J."/>
            <person name="Rokhsar D.S."/>
        </authorList>
    </citation>
    <scope>NUCLEOTIDE SEQUENCE [LARGE SCALE GENOMIC DNA]</scope>
    <source>
        <strain evidence="3">cv. BTx623</strain>
    </source>
</reference>
<evidence type="ECO:0000313" key="2">
    <source>
        <dbReference type="EMBL" id="OQU88591.1"/>
    </source>
</evidence>
<evidence type="ECO:0000259" key="1">
    <source>
        <dbReference type="PROSITE" id="PS50181"/>
    </source>
</evidence>
<proteinExistence type="predicted"/>
<keyword evidence="3" id="KW-1185">Reference proteome</keyword>
<dbReference type="Gramene" id="OQU88591">
    <property type="protein sequence ID" value="OQU88591"/>
    <property type="gene ID" value="SORBI_3002G059000"/>
</dbReference>
<dbReference type="AlphaFoldDB" id="A0A1W0W2L1"/>
<sequence>MIESANKTALVSVIHRLTGGAVLLAISKVSGGSPVRGMEDRPDANRGAAAARLPDELILEILCRVPARSMHRFKCVSKRWRDLIADPLNQKRLPQTLQGFFCSDGARSYGRFISLPGRPAPLVDLSFSFLTKQPEMSNIKLLGSCNGLVLFEHRSGSASTPSYAVCNPATEQWVAVPSSGVTSHVGGEIYLLFDPAASTHFYLLRIWQKYWPSVGVEVRAYSSETRGWSDRVSDGLVNVGMATASSGRIAFANGMLYFIIKDMWKGVSQIAAMGRQGKPRIIPLPDGDFSFTLFVAQSQGRLHCMSRRNAYPRTESGLSMRVLDYNAGHWVLKHSVRFSELLGKMCDPSRFTVVSIHPDCDRVFFIRHRNGKGDRQWKLLSYDMRNKEVHALHNFGHAYCFLTPYVPYFSESSVLANKH</sequence>
<dbReference type="SMART" id="SM00256">
    <property type="entry name" value="FBOX"/>
    <property type="match status" value="1"/>
</dbReference>
<dbReference type="Gene3D" id="1.20.1280.50">
    <property type="match status" value="1"/>
</dbReference>
<dbReference type="CDD" id="cd22157">
    <property type="entry name" value="F-box_AtFBW1-like"/>
    <property type="match status" value="1"/>
</dbReference>
<dbReference type="InterPro" id="IPR001810">
    <property type="entry name" value="F-box_dom"/>
</dbReference>
<dbReference type="Pfam" id="PF00646">
    <property type="entry name" value="F-box"/>
    <property type="match status" value="1"/>
</dbReference>
<dbReference type="EMBL" id="CM000761">
    <property type="protein sequence ID" value="OQU88591.1"/>
    <property type="molecule type" value="Genomic_DNA"/>
</dbReference>
<protein>
    <recommendedName>
        <fullName evidence="1">F-box domain-containing protein</fullName>
    </recommendedName>
</protein>
<dbReference type="InterPro" id="IPR055290">
    <property type="entry name" value="At3g26010-like"/>
</dbReference>
<dbReference type="OMA" id="AGAPWNS"/>
<dbReference type="PANTHER" id="PTHR35546:SF80">
    <property type="entry name" value="F-BOX DOMAIN CONTAINING PROTEIN EXPRESSED"/>
    <property type="match status" value="1"/>
</dbReference>
<name>A0A1W0W2L1_SORBI</name>
<dbReference type="Pfam" id="PF24750">
    <property type="entry name" value="b-prop_At3g26010-like"/>
    <property type="match status" value="1"/>
</dbReference>
<dbReference type="SUPFAM" id="SSF81383">
    <property type="entry name" value="F-box domain"/>
    <property type="match status" value="1"/>
</dbReference>
<dbReference type="PANTHER" id="PTHR35546">
    <property type="entry name" value="F-BOX PROTEIN INTERACTION DOMAIN PROTEIN-RELATED"/>
    <property type="match status" value="1"/>
</dbReference>
<evidence type="ECO:0000313" key="3">
    <source>
        <dbReference type="Proteomes" id="UP000000768"/>
    </source>
</evidence>
<accession>A0A1W0W2L1</accession>
<dbReference type="InterPro" id="IPR036047">
    <property type="entry name" value="F-box-like_dom_sf"/>
</dbReference>
<reference evidence="3" key="2">
    <citation type="journal article" date="2018" name="Plant J.">
        <title>The Sorghum bicolor reference genome: improved assembly, gene annotations, a transcriptome atlas, and signatures of genome organization.</title>
        <authorList>
            <person name="McCormick R.F."/>
            <person name="Truong S.K."/>
            <person name="Sreedasyam A."/>
            <person name="Jenkins J."/>
            <person name="Shu S."/>
            <person name="Sims D."/>
            <person name="Kennedy M."/>
            <person name="Amirebrahimi M."/>
            <person name="Weers B.D."/>
            <person name="McKinley B."/>
            <person name="Mattison A."/>
            <person name="Morishige D.T."/>
            <person name="Grimwood J."/>
            <person name="Schmutz J."/>
            <person name="Mullet J.E."/>
        </authorList>
    </citation>
    <scope>NUCLEOTIDE SEQUENCE [LARGE SCALE GENOMIC DNA]</scope>
    <source>
        <strain evidence="3">cv. BTx623</strain>
    </source>
</reference>
<dbReference type="STRING" id="4558.A0A1W0W2L1"/>
<gene>
    <name evidence="2" type="ORF">SORBI_3002G059000</name>
</gene>
<dbReference type="PROSITE" id="PS50181">
    <property type="entry name" value="FBOX"/>
    <property type="match status" value="1"/>
</dbReference>
<dbReference type="Proteomes" id="UP000000768">
    <property type="component" value="Chromosome 2"/>
</dbReference>
<feature type="domain" description="F-box" evidence="1">
    <location>
        <begin position="47"/>
        <end position="93"/>
    </location>
</feature>